<reference evidence="1 2" key="1">
    <citation type="submission" date="2021-03" db="EMBL/GenBank/DDBJ databases">
        <title>Genomic Encyclopedia of Type Strains, Phase IV (KMG-IV): sequencing the most valuable type-strain genomes for metagenomic binning, comparative biology and taxonomic classification.</title>
        <authorList>
            <person name="Goeker M."/>
        </authorList>
    </citation>
    <scope>NUCLEOTIDE SEQUENCE [LARGE SCALE GENOMIC DNA]</scope>
    <source>
        <strain evidence="1 2">DSM 26427</strain>
    </source>
</reference>
<keyword evidence="2" id="KW-1185">Reference proteome</keyword>
<accession>A0ABS4EH38</accession>
<proteinExistence type="predicted"/>
<dbReference type="RefSeq" id="WP_082554041.1">
    <property type="nucleotide sequence ID" value="NZ_JAGGJV010000001.1"/>
</dbReference>
<evidence type="ECO:0008006" key="3">
    <source>
        <dbReference type="Google" id="ProtNLM"/>
    </source>
</evidence>
<name>A0ABS4EH38_9HYPH</name>
<comment type="caution">
    <text evidence="1">The sequence shown here is derived from an EMBL/GenBank/DDBJ whole genome shotgun (WGS) entry which is preliminary data.</text>
</comment>
<gene>
    <name evidence="1" type="ORF">J2Z75_000746</name>
</gene>
<evidence type="ECO:0000313" key="2">
    <source>
        <dbReference type="Proteomes" id="UP000823786"/>
    </source>
</evidence>
<organism evidence="1 2">
    <name type="scientific">Rhizobium herbae</name>
    <dbReference type="NCBI Taxonomy" id="508661"/>
    <lineage>
        <taxon>Bacteria</taxon>
        <taxon>Pseudomonadati</taxon>
        <taxon>Pseudomonadota</taxon>
        <taxon>Alphaproteobacteria</taxon>
        <taxon>Hyphomicrobiales</taxon>
        <taxon>Rhizobiaceae</taxon>
        <taxon>Rhizobium/Agrobacterium group</taxon>
        <taxon>Rhizobium</taxon>
    </lineage>
</organism>
<evidence type="ECO:0000313" key="1">
    <source>
        <dbReference type="EMBL" id="MBP1857266.1"/>
    </source>
</evidence>
<protein>
    <recommendedName>
        <fullName evidence="3">DUF2946 domain-containing protein</fullName>
    </recommendedName>
</protein>
<dbReference type="Proteomes" id="UP000823786">
    <property type="component" value="Unassembled WGS sequence"/>
</dbReference>
<dbReference type="EMBL" id="JAGGJV010000001">
    <property type="protein sequence ID" value="MBP1857266.1"/>
    <property type="molecule type" value="Genomic_DNA"/>
</dbReference>
<sequence length="123" mass="12883">MSFLKTLHRLFFIAALLGIILGPVGVGAADGAMASSVSSAPVAMAGMDMPDEMPCCPERTPIKLDCGKACPLALLCTTAIVGQSANNHEWALKPGWIAQRFSVMPHAELASTDIDPPARPPRA</sequence>